<sequence>MITVTAWTTATPCEAGRVGGIIDGHLVGSFRTKSHAEGLLMKYGKPATKGLFAAAVISAGMVSSLVARRSSLVARRSSLVAPAAADASTFQDCPQSSFCLYEHANFNGWMISFTRSSVTIGGAWIPNDAVSSAVNKSPVSWCVYENSDRSGRFVTFPPNTQIQDFETYNFNDAASSVDMCP</sequence>
<feature type="transmembrane region" description="Helical" evidence="1">
    <location>
        <begin position="50"/>
        <end position="67"/>
    </location>
</feature>
<accession>A0ABW5G6I4</accession>
<protein>
    <submittedName>
        <fullName evidence="2">Peptidase inhibitor family I36 protein</fullName>
    </submittedName>
</protein>
<dbReference type="SUPFAM" id="SSF49695">
    <property type="entry name" value="gamma-Crystallin-like"/>
    <property type="match status" value="1"/>
</dbReference>
<name>A0ABW5G6I4_9PSEU</name>
<evidence type="ECO:0000313" key="2">
    <source>
        <dbReference type="EMBL" id="MFD2422716.1"/>
    </source>
</evidence>
<keyword evidence="1" id="KW-0472">Membrane</keyword>
<dbReference type="EMBL" id="JBHUKR010000032">
    <property type="protein sequence ID" value="MFD2422716.1"/>
    <property type="molecule type" value="Genomic_DNA"/>
</dbReference>
<keyword evidence="1" id="KW-0812">Transmembrane</keyword>
<dbReference type="Gene3D" id="2.60.20.10">
    <property type="entry name" value="Crystallins"/>
    <property type="match status" value="1"/>
</dbReference>
<dbReference type="InterPro" id="IPR011024">
    <property type="entry name" value="G_crystallin-like"/>
</dbReference>
<keyword evidence="1" id="KW-1133">Transmembrane helix</keyword>
<proteinExistence type="predicted"/>
<dbReference type="Proteomes" id="UP001597417">
    <property type="component" value="Unassembled WGS sequence"/>
</dbReference>
<evidence type="ECO:0000313" key="3">
    <source>
        <dbReference type="Proteomes" id="UP001597417"/>
    </source>
</evidence>
<reference evidence="3" key="1">
    <citation type="journal article" date="2019" name="Int. J. Syst. Evol. Microbiol.">
        <title>The Global Catalogue of Microorganisms (GCM) 10K type strain sequencing project: providing services to taxonomists for standard genome sequencing and annotation.</title>
        <authorList>
            <consortium name="The Broad Institute Genomics Platform"/>
            <consortium name="The Broad Institute Genome Sequencing Center for Infectious Disease"/>
            <person name="Wu L."/>
            <person name="Ma J."/>
        </authorList>
    </citation>
    <scope>NUCLEOTIDE SEQUENCE [LARGE SCALE GENOMIC DNA]</scope>
    <source>
        <strain evidence="3">CGMCC 4.7645</strain>
    </source>
</reference>
<organism evidence="2 3">
    <name type="scientific">Amycolatopsis pigmentata</name>
    <dbReference type="NCBI Taxonomy" id="450801"/>
    <lineage>
        <taxon>Bacteria</taxon>
        <taxon>Bacillati</taxon>
        <taxon>Actinomycetota</taxon>
        <taxon>Actinomycetes</taxon>
        <taxon>Pseudonocardiales</taxon>
        <taxon>Pseudonocardiaceae</taxon>
        <taxon>Amycolatopsis</taxon>
    </lineage>
</organism>
<evidence type="ECO:0000256" key="1">
    <source>
        <dbReference type="SAM" id="Phobius"/>
    </source>
</evidence>
<gene>
    <name evidence="2" type="ORF">ACFSXZ_40975</name>
</gene>
<dbReference type="RefSeq" id="WP_378271952.1">
    <property type="nucleotide sequence ID" value="NZ_JBHUKR010000032.1"/>
</dbReference>
<keyword evidence="3" id="KW-1185">Reference proteome</keyword>
<dbReference type="Pfam" id="PF03995">
    <property type="entry name" value="Inhibitor_I36"/>
    <property type="match status" value="1"/>
</dbReference>
<comment type="caution">
    <text evidence="2">The sequence shown here is derived from an EMBL/GenBank/DDBJ whole genome shotgun (WGS) entry which is preliminary data.</text>
</comment>